<feature type="compositionally biased region" description="Polar residues" evidence="1">
    <location>
        <begin position="1"/>
        <end position="13"/>
    </location>
</feature>
<reference evidence="3" key="1">
    <citation type="submission" date="2018-06" db="EMBL/GenBank/DDBJ databases">
        <authorList>
            <person name="Zhirakovskaya E."/>
        </authorList>
    </citation>
    <scope>NUCLEOTIDE SEQUENCE</scope>
</reference>
<keyword evidence="2" id="KW-1133">Transmembrane helix</keyword>
<dbReference type="AlphaFoldDB" id="A0A3B1CWC3"/>
<feature type="region of interest" description="Disordered" evidence="1">
    <location>
        <begin position="1"/>
        <end position="31"/>
    </location>
</feature>
<dbReference type="EMBL" id="UOGI01000271">
    <property type="protein sequence ID" value="VAX34209.1"/>
    <property type="molecule type" value="Genomic_DNA"/>
</dbReference>
<gene>
    <name evidence="3" type="ORF">MNBD_NITROSPIRAE03-1749</name>
</gene>
<evidence type="ECO:0000256" key="1">
    <source>
        <dbReference type="SAM" id="MobiDB-lite"/>
    </source>
</evidence>
<sequence>MSSYSGEKPSNISEGIEEEKMEASEYSGKTGKRVDSCQGWLNQPRTHRKGIASLRGALISFITCLFILIAVTAEAGMVYGRVYGADGAFKTGDTFLLIKKDGGVIKVKTDDSRGYSIIIAPGIYMVQFRKDGTLWEAWIRSFSSPVRQDIHLKKK</sequence>
<keyword evidence="2" id="KW-0472">Membrane</keyword>
<proteinExistence type="predicted"/>
<name>A0A3B1CWC3_9ZZZZ</name>
<feature type="transmembrane region" description="Helical" evidence="2">
    <location>
        <begin position="52"/>
        <end position="73"/>
    </location>
</feature>
<organism evidence="3">
    <name type="scientific">hydrothermal vent metagenome</name>
    <dbReference type="NCBI Taxonomy" id="652676"/>
    <lineage>
        <taxon>unclassified sequences</taxon>
        <taxon>metagenomes</taxon>
        <taxon>ecological metagenomes</taxon>
    </lineage>
</organism>
<protein>
    <recommendedName>
        <fullName evidence="4">Carboxypeptidase regulatory-like domain-containing protein</fullName>
    </recommendedName>
</protein>
<evidence type="ECO:0000313" key="3">
    <source>
        <dbReference type="EMBL" id="VAX34209.1"/>
    </source>
</evidence>
<keyword evidence="2" id="KW-0812">Transmembrane</keyword>
<accession>A0A3B1CWC3</accession>
<evidence type="ECO:0000256" key="2">
    <source>
        <dbReference type="SAM" id="Phobius"/>
    </source>
</evidence>
<evidence type="ECO:0008006" key="4">
    <source>
        <dbReference type="Google" id="ProtNLM"/>
    </source>
</evidence>